<dbReference type="Pfam" id="PF21022">
    <property type="entry name" value="Rap-GAP_dimer"/>
    <property type="match status" value="1"/>
</dbReference>
<dbReference type="InterPro" id="IPR050989">
    <property type="entry name" value="Rap1_Ran_GAP"/>
</dbReference>
<sequence length="1070" mass="118771">MGNLFSSETPDGIPTSISGESLDDASSSCDEVLSARRLQAVLQQGPPYPQVVLPPEDYWQEENSSDKSADGDGFHVNNIATDDDIETCYRKYFVGKEHWNFVGEDEFLGPVVLSYKTDDEQGSQMKACVLLRLNCSTHYSIIDPGDSVTPATLAKAVRDDLTLERLDPVVTPIASSLLLGFDEHALRQSFKFGVIYQLEGQTTEDQLFANRKSSPAMEQFLNYIGHRVKLSEHKGYMGGLKSQGTGKESVYVMFSNNEIMFHVSTLLPFDVKNSELFSRLVHLRKNGKEIVLINRNSPFVSTTSSAHFLYAMLLISPFRRCVDESLYCVSVVARDGVPPFGPPLPPEGQFLQGPDLKDFLLNKLINAHLACLKAPKFASLEKRTRNSFICILVEDLQQNTKQFLGFSVPYEVPKSERRSSTRFIDIVRLMMEKRRKETGTQIEIHKDSSKSRTNSRSEFRITSRKSRSSKGSIKSKQEQSPPASPEIRRKSSMVSPERNGLFSPTSPERKQSPPSSPEKTRQSPTPCSERTIQSPSPSLERTRPSPPASPKISRPEITRQSSPFSPERTKQSPPSSPEKTRQSPTPSPERTRQSPSASPERTRQSPSASPERTRPPSISSPERTRQSPSASPEMRNLSPVPYSLNNGMSFEKPLNLLSNSKNEINTQIRDNINHYSKSKNISLTLGSIHLVTKQLVNPILSESDSVFLDSPAIPLEGSPNINLPSYTDITKSPNSSLKAVICTNSGNILVNSLNSIDFTDNHSALNEDSDTETSFLIQSNQENGLLNHLDTGIALSTEVYTWMNKCSSSTVNSQPKPNKNILTDSQSALNEDSDTEMNSKSPSNSQTDLLSHLDTERALPTHYYTWIDSKVLGNVLSQPSPQQLKLSDNKADLSEDSEPGIGSMSLLNPKTYLLKHLDTGISLSTNCDNLMDLNKPLSIVSQCTQKQSVQPALNENSLDNELTSLTHLESGISSMNYSETGISSLNHSDSGLSSFNHLDLGMNSLSSENEMSQSKLPKAICLHCEEYQVVTCDMHIDHQTALKEITKLNEEIDELKNTNLEFIQKNQVSH</sequence>
<evidence type="ECO:0000313" key="5">
    <source>
        <dbReference type="EMBL" id="CAL4060853.1"/>
    </source>
</evidence>
<evidence type="ECO:0000256" key="3">
    <source>
        <dbReference type="SAM" id="MobiDB-lite"/>
    </source>
</evidence>
<evidence type="ECO:0000256" key="2">
    <source>
        <dbReference type="SAM" id="Coils"/>
    </source>
</evidence>
<dbReference type="Pfam" id="PF02145">
    <property type="entry name" value="Rap_GAP"/>
    <property type="match status" value="1"/>
</dbReference>
<dbReference type="SUPFAM" id="SSF111347">
    <property type="entry name" value="Rap/Ran-GAP"/>
    <property type="match status" value="1"/>
</dbReference>
<feature type="compositionally biased region" description="Polar residues" evidence="3">
    <location>
        <begin position="522"/>
        <end position="539"/>
    </location>
</feature>
<feature type="region of interest" description="Disordered" evidence="3">
    <location>
        <begin position="880"/>
        <end position="902"/>
    </location>
</feature>
<dbReference type="EMBL" id="CAXKWB010000436">
    <property type="protein sequence ID" value="CAL4060853.1"/>
    <property type="molecule type" value="Genomic_DNA"/>
</dbReference>
<dbReference type="PROSITE" id="PS50085">
    <property type="entry name" value="RAPGAP"/>
    <property type="match status" value="1"/>
</dbReference>
<feature type="region of interest" description="Disordered" evidence="3">
    <location>
        <begin position="1"/>
        <end position="25"/>
    </location>
</feature>
<organism evidence="5 6">
    <name type="scientific">Meganyctiphanes norvegica</name>
    <name type="common">Northern krill</name>
    <name type="synonym">Thysanopoda norvegica</name>
    <dbReference type="NCBI Taxonomy" id="48144"/>
    <lineage>
        <taxon>Eukaryota</taxon>
        <taxon>Metazoa</taxon>
        <taxon>Ecdysozoa</taxon>
        <taxon>Arthropoda</taxon>
        <taxon>Crustacea</taxon>
        <taxon>Multicrustacea</taxon>
        <taxon>Malacostraca</taxon>
        <taxon>Eumalacostraca</taxon>
        <taxon>Eucarida</taxon>
        <taxon>Euphausiacea</taxon>
        <taxon>Euphausiidae</taxon>
        <taxon>Meganyctiphanes</taxon>
    </lineage>
</organism>
<feature type="non-terminal residue" evidence="5">
    <location>
        <position position="1070"/>
    </location>
</feature>
<keyword evidence="1" id="KW-0343">GTPase activation</keyword>
<dbReference type="Gene3D" id="3.40.50.11210">
    <property type="entry name" value="Rap/Ran-GAP"/>
    <property type="match status" value="1"/>
</dbReference>
<dbReference type="Proteomes" id="UP001497623">
    <property type="component" value="Unassembled WGS sequence"/>
</dbReference>
<gene>
    <name evidence="5" type="ORF">MNOR_LOCUS1608</name>
</gene>
<evidence type="ECO:0000313" key="6">
    <source>
        <dbReference type="Proteomes" id="UP001497623"/>
    </source>
</evidence>
<feature type="compositionally biased region" description="Polar residues" evidence="3">
    <location>
        <begin position="593"/>
        <end position="630"/>
    </location>
</feature>
<dbReference type="Gene3D" id="6.10.140.210">
    <property type="match status" value="1"/>
</dbReference>
<keyword evidence="6" id="KW-1185">Reference proteome</keyword>
<comment type="caution">
    <text evidence="5">The sequence shown here is derived from an EMBL/GenBank/DDBJ whole genome shotgun (WGS) entry which is preliminary data.</text>
</comment>
<dbReference type="GO" id="GO:0005737">
    <property type="term" value="C:cytoplasm"/>
    <property type="evidence" value="ECO:0007669"/>
    <property type="project" value="TreeGrafter"/>
</dbReference>
<feature type="domain" description="Rap-GAP" evidence="4">
    <location>
        <begin position="178"/>
        <end position="392"/>
    </location>
</feature>
<evidence type="ECO:0000259" key="4">
    <source>
        <dbReference type="PROSITE" id="PS50085"/>
    </source>
</evidence>
<dbReference type="GO" id="GO:0051056">
    <property type="term" value="P:regulation of small GTPase mediated signal transduction"/>
    <property type="evidence" value="ECO:0007669"/>
    <property type="project" value="InterPro"/>
</dbReference>
<keyword evidence="2" id="KW-0175">Coiled coil</keyword>
<dbReference type="InterPro" id="IPR035974">
    <property type="entry name" value="Rap/Ran-GAP_sf"/>
</dbReference>
<name>A0AAV2PMN2_MEGNR</name>
<dbReference type="PANTHER" id="PTHR15711:SF32">
    <property type="entry name" value="RAP GTPASE ACTIVATING PROTEIN 1, ISOFORM H"/>
    <property type="match status" value="1"/>
</dbReference>
<accession>A0AAV2PMN2</accession>
<dbReference type="AlphaFoldDB" id="A0AAV2PMN2"/>
<dbReference type="GO" id="GO:0005096">
    <property type="term" value="F:GTPase activator activity"/>
    <property type="evidence" value="ECO:0007669"/>
    <property type="project" value="UniProtKB-KW"/>
</dbReference>
<reference evidence="5 6" key="1">
    <citation type="submission" date="2024-05" db="EMBL/GenBank/DDBJ databases">
        <authorList>
            <person name="Wallberg A."/>
        </authorList>
    </citation>
    <scope>NUCLEOTIDE SEQUENCE [LARGE SCALE GENOMIC DNA]</scope>
</reference>
<protein>
    <recommendedName>
        <fullName evidence="4">Rap-GAP domain-containing protein</fullName>
    </recommendedName>
</protein>
<feature type="region of interest" description="Disordered" evidence="3">
    <location>
        <begin position="829"/>
        <end position="849"/>
    </location>
</feature>
<feature type="coiled-coil region" evidence="2">
    <location>
        <begin position="1038"/>
        <end position="1065"/>
    </location>
</feature>
<dbReference type="InterPro" id="IPR000331">
    <property type="entry name" value="Rap/Ran_GAP_dom"/>
</dbReference>
<evidence type="ECO:0000256" key="1">
    <source>
        <dbReference type="ARBA" id="ARBA00022468"/>
    </source>
</evidence>
<proteinExistence type="predicted"/>
<dbReference type="PANTHER" id="PTHR15711">
    <property type="entry name" value="RAP GTPASE-ACTIVATING PROTEIN"/>
    <property type="match status" value="1"/>
</dbReference>
<feature type="compositionally biased region" description="Basic and acidic residues" evidence="3">
    <location>
        <begin position="435"/>
        <end position="461"/>
    </location>
</feature>
<feature type="region of interest" description="Disordered" evidence="3">
    <location>
        <begin position="435"/>
        <end position="642"/>
    </location>
</feature>